<organism evidence="7 8">
    <name type="scientific">Vibrio splendidus 12E03</name>
    <dbReference type="NCBI Taxonomy" id="1191305"/>
    <lineage>
        <taxon>Bacteria</taxon>
        <taxon>Pseudomonadati</taxon>
        <taxon>Pseudomonadota</taxon>
        <taxon>Gammaproteobacteria</taxon>
        <taxon>Vibrionales</taxon>
        <taxon>Vibrionaceae</taxon>
        <taxon>Vibrio</taxon>
    </lineage>
</organism>
<dbReference type="SMART" id="SM00283">
    <property type="entry name" value="MA"/>
    <property type="match status" value="1"/>
</dbReference>
<dbReference type="Pfam" id="PF13682">
    <property type="entry name" value="CZB"/>
    <property type="match status" value="1"/>
</dbReference>
<dbReference type="AlphaFoldDB" id="A0A1E5FAD4"/>
<gene>
    <name evidence="7" type="ORF">A142_13550</name>
</gene>
<dbReference type="PRINTS" id="PR00260">
    <property type="entry name" value="CHEMTRNSDUCR"/>
</dbReference>
<dbReference type="RefSeq" id="WP_019826072.1">
    <property type="nucleotide sequence ID" value="NZ_AJZD02000360.1"/>
</dbReference>
<dbReference type="OrthoDB" id="9808588at2"/>
<dbReference type="Gene3D" id="1.20.120.30">
    <property type="entry name" value="Aspartate receptor, ligand-binding domain"/>
    <property type="match status" value="1"/>
</dbReference>
<dbReference type="InterPro" id="IPR004090">
    <property type="entry name" value="Chemotax_Me-accpt_rcpt"/>
</dbReference>
<reference evidence="7 8" key="1">
    <citation type="journal article" date="2012" name="Science">
        <title>Ecological populations of bacteria act as socially cohesive units of antibiotic production and resistance.</title>
        <authorList>
            <person name="Cordero O.X."/>
            <person name="Wildschutte H."/>
            <person name="Kirkup B."/>
            <person name="Proehl S."/>
            <person name="Ngo L."/>
            <person name="Hussain F."/>
            <person name="Le Roux F."/>
            <person name="Mincer T."/>
            <person name="Polz M.F."/>
        </authorList>
    </citation>
    <scope>NUCLEOTIDE SEQUENCE [LARGE SCALE GENOMIC DNA]</scope>
    <source>
        <strain evidence="7 8">12E03</strain>
    </source>
</reference>
<dbReference type="PANTHER" id="PTHR32089:SF70">
    <property type="entry name" value="ENERGY TAXIS MODULATING METHYL ACCEPTING SENSORY TRANSDUCER"/>
    <property type="match status" value="1"/>
</dbReference>
<dbReference type="GO" id="GO:0006935">
    <property type="term" value="P:chemotaxis"/>
    <property type="evidence" value="ECO:0007669"/>
    <property type="project" value="InterPro"/>
</dbReference>
<evidence type="ECO:0000256" key="3">
    <source>
        <dbReference type="ARBA" id="ARBA00029447"/>
    </source>
</evidence>
<dbReference type="InterPro" id="IPR025991">
    <property type="entry name" value="Chemoreceptor_zinc-bind_dom"/>
</dbReference>
<evidence type="ECO:0000313" key="8">
    <source>
        <dbReference type="Proteomes" id="UP000094802"/>
    </source>
</evidence>
<evidence type="ECO:0000256" key="1">
    <source>
        <dbReference type="ARBA" id="ARBA00004370"/>
    </source>
</evidence>
<dbReference type="InterPro" id="IPR004089">
    <property type="entry name" value="MCPsignal_dom"/>
</dbReference>
<dbReference type="Proteomes" id="UP000094802">
    <property type="component" value="Unassembled WGS sequence"/>
</dbReference>
<evidence type="ECO:0000256" key="5">
    <source>
        <dbReference type="SAM" id="Coils"/>
    </source>
</evidence>
<feature type="coiled-coil region" evidence="5">
    <location>
        <begin position="4"/>
        <end position="49"/>
    </location>
</feature>
<dbReference type="PROSITE" id="PS50111">
    <property type="entry name" value="CHEMOTAXIS_TRANSDUC_2"/>
    <property type="match status" value="1"/>
</dbReference>
<evidence type="ECO:0000256" key="4">
    <source>
        <dbReference type="PROSITE-ProRule" id="PRU00284"/>
    </source>
</evidence>
<protein>
    <submittedName>
        <fullName evidence="7">Chemotaxis protein</fullName>
    </submittedName>
</protein>
<dbReference type="Pfam" id="PF00015">
    <property type="entry name" value="MCPsignal"/>
    <property type="match status" value="1"/>
</dbReference>
<dbReference type="Gene3D" id="6.10.250.3200">
    <property type="match status" value="1"/>
</dbReference>
<comment type="similarity">
    <text evidence="3">Belongs to the methyl-accepting chemotaxis (MCP) protein family.</text>
</comment>
<comment type="caution">
    <text evidence="7">The sequence shown here is derived from an EMBL/GenBank/DDBJ whole genome shotgun (WGS) entry which is preliminary data.</text>
</comment>
<dbReference type="GO" id="GO:0016020">
    <property type="term" value="C:membrane"/>
    <property type="evidence" value="ECO:0007669"/>
    <property type="project" value="UniProtKB-SubCell"/>
</dbReference>
<keyword evidence="5" id="KW-0175">Coiled coil</keyword>
<keyword evidence="2 4" id="KW-0807">Transducer</keyword>
<dbReference type="GO" id="GO:0004888">
    <property type="term" value="F:transmembrane signaling receptor activity"/>
    <property type="evidence" value="ECO:0007669"/>
    <property type="project" value="InterPro"/>
</dbReference>
<comment type="subcellular location">
    <subcellularLocation>
        <location evidence="1">Membrane</location>
    </subcellularLocation>
</comment>
<proteinExistence type="inferred from homology"/>
<dbReference type="GO" id="GO:0007165">
    <property type="term" value="P:signal transduction"/>
    <property type="evidence" value="ECO:0007669"/>
    <property type="project" value="UniProtKB-KW"/>
</dbReference>
<sequence length="364" mass="40437">MFGMKKIKLENASLKQELAELKKKHDADINALENQLQKSQKLVQSTHEERHNSNEMMSNCLKGGDMLKTIQKEMVESAKSMAHENLELQQLDDMFKQTHQALVRLDNRAINIGTQASQSIESVTILDNTAGAISNLVSTIQEISDQTNLLALNAAIEAARAGEAGRGFAVVADEVRTLAGKASEASEKIDSLVKQVLTQVNAIKTSIDENQVCAEEVSASSAQISSIVNEVVVKSENMKQVIHIASTRAFLDSVKLDHAIWKNNTYRLLQSGAFSETINTHSECRLGQWYYRGDGKAYNHLRSYQLLEEPHKQVHDNGRKAMNQAASEDIEGTIRSVKAMEDASIQVVFQIDRLMNEIIETESK</sequence>
<dbReference type="PANTHER" id="PTHR32089">
    <property type="entry name" value="METHYL-ACCEPTING CHEMOTAXIS PROTEIN MCPB"/>
    <property type="match status" value="1"/>
</dbReference>
<name>A0A1E5FAD4_VIBSP</name>
<dbReference type="EMBL" id="AJZD02000360">
    <property type="protein sequence ID" value="OEF84829.1"/>
    <property type="molecule type" value="Genomic_DNA"/>
</dbReference>
<feature type="domain" description="Methyl-accepting transducer" evidence="6">
    <location>
        <begin position="31"/>
        <end position="259"/>
    </location>
</feature>
<dbReference type="SUPFAM" id="SSF58104">
    <property type="entry name" value="Methyl-accepting chemotaxis protein (MCP) signaling domain"/>
    <property type="match status" value="1"/>
</dbReference>
<accession>A0A1E5FAD4</accession>
<evidence type="ECO:0000313" key="7">
    <source>
        <dbReference type="EMBL" id="OEF84829.1"/>
    </source>
</evidence>
<evidence type="ECO:0000256" key="2">
    <source>
        <dbReference type="ARBA" id="ARBA00023224"/>
    </source>
</evidence>
<evidence type="ECO:0000259" key="6">
    <source>
        <dbReference type="PROSITE" id="PS50111"/>
    </source>
</evidence>